<keyword evidence="3" id="KW-1185">Reference proteome</keyword>
<dbReference type="PROSITE" id="PS51038">
    <property type="entry name" value="BAH"/>
    <property type="match status" value="1"/>
</dbReference>
<protein>
    <submittedName>
        <fullName evidence="2">Chromatin remodeling protein SHL</fullName>
    </submittedName>
</protein>
<dbReference type="Gene3D" id="2.30.30.490">
    <property type="match status" value="1"/>
</dbReference>
<feature type="domain" description="BAH" evidence="1">
    <location>
        <begin position="31"/>
        <end position="160"/>
    </location>
</feature>
<dbReference type="PANTHER" id="PTHR46364">
    <property type="entry name" value="OS08G0421900 PROTEIN"/>
    <property type="match status" value="1"/>
</dbReference>
<organism evidence="2 3">
    <name type="scientific">Colletotrichum liriopes</name>
    <dbReference type="NCBI Taxonomy" id="708192"/>
    <lineage>
        <taxon>Eukaryota</taxon>
        <taxon>Fungi</taxon>
        <taxon>Dikarya</taxon>
        <taxon>Ascomycota</taxon>
        <taxon>Pezizomycotina</taxon>
        <taxon>Sordariomycetes</taxon>
        <taxon>Hypocreomycetidae</taxon>
        <taxon>Glomerellales</taxon>
        <taxon>Glomerellaceae</taxon>
        <taxon>Colletotrichum</taxon>
        <taxon>Colletotrichum spaethianum species complex</taxon>
    </lineage>
</organism>
<comment type="caution">
    <text evidence="2">The sequence shown here is derived from an EMBL/GenBank/DDBJ whole genome shotgun (WGS) entry which is preliminary data.</text>
</comment>
<evidence type="ECO:0000313" key="3">
    <source>
        <dbReference type="Proteomes" id="UP001055172"/>
    </source>
</evidence>
<sequence length="190" mass="21985">MTRYNSFILNGFKYFRETFVCVANSQSVERQGMEVEEPAYNNSPSRGRRKSNAEGDWVAFILEIRARDNQHVFARVYWMYWAEELPEGTMDGDRYLGGRQSHHGQSELIASNHMDIINVTSVTSPADVKQWNEKDDEDIQEALYWRQALDCQTNQLSSVMRFCTSRQPANSDKTLIGCLNGECAEWLHED</sequence>
<dbReference type="InterPro" id="IPR043151">
    <property type="entry name" value="BAH_sf"/>
</dbReference>
<dbReference type="EMBL" id="BPPX01000030">
    <property type="protein sequence ID" value="GJC88150.1"/>
    <property type="molecule type" value="Genomic_DNA"/>
</dbReference>
<dbReference type="GO" id="GO:0003682">
    <property type="term" value="F:chromatin binding"/>
    <property type="evidence" value="ECO:0007669"/>
    <property type="project" value="InterPro"/>
</dbReference>
<name>A0AA37LWQ1_9PEZI</name>
<dbReference type="InterPro" id="IPR001025">
    <property type="entry name" value="BAH_dom"/>
</dbReference>
<dbReference type="CDD" id="cd04370">
    <property type="entry name" value="BAH"/>
    <property type="match status" value="1"/>
</dbReference>
<reference evidence="2 3" key="1">
    <citation type="submission" date="2021-07" db="EMBL/GenBank/DDBJ databases">
        <title>Genome data of Colletotrichum spaethianum.</title>
        <authorList>
            <person name="Utami Y.D."/>
            <person name="Hiruma K."/>
        </authorList>
    </citation>
    <scope>NUCLEOTIDE SEQUENCE [LARGE SCALE GENOMIC DNA]</scope>
    <source>
        <strain evidence="2 3">MAFF 242679</strain>
    </source>
</reference>
<evidence type="ECO:0000313" key="2">
    <source>
        <dbReference type="EMBL" id="GJC88150.1"/>
    </source>
</evidence>
<dbReference type="Proteomes" id="UP001055172">
    <property type="component" value="Unassembled WGS sequence"/>
</dbReference>
<gene>
    <name evidence="2" type="ORF">ColLi_10988</name>
</gene>
<accession>A0AA37LWQ1</accession>
<proteinExistence type="predicted"/>
<evidence type="ECO:0000259" key="1">
    <source>
        <dbReference type="PROSITE" id="PS51038"/>
    </source>
</evidence>
<dbReference type="AlphaFoldDB" id="A0AA37LWQ1"/>